<proteinExistence type="inferred from homology"/>
<evidence type="ECO:0000313" key="8">
    <source>
        <dbReference type="Proteomes" id="UP000441586"/>
    </source>
</evidence>
<dbReference type="AlphaFoldDB" id="A0A6A4RCP0"/>
<dbReference type="InterPro" id="IPR001383">
    <property type="entry name" value="Ribosomal_bL28_bact-type"/>
</dbReference>
<dbReference type="InterPro" id="IPR026569">
    <property type="entry name" value="Ribosomal_bL28"/>
</dbReference>
<name>A0A6A4RCP0_9RHOB</name>
<evidence type="ECO:0000256" key="3">
    <source>
        <dbReference type="ARBA" id="ARBA00023274"/>
    </source>
</evidence>
<dbReference type="Gene3D" id="2.30.170.40">
    <property type="entry name" value="Ribosomal protein L28/L24"/>
    <property type="match status" value="1"/>
</dbReference>
<keyword evidence="2 5" id="KW-0689">Ribosomal protein</keyword>
<dbReference type="GO" id="GO:0003735">
    <property type="term" value="F:structural constituent of ribosome"/>
    <property type="evidence" value="ECO:0007669"/>
    <property type="project" value="InterPro"/>
</dbReference>
<dbReference type="PANTHER" id="PTHR13528">
    <property type="entry name" value="39S RIBOSOMAL PROTEIN L28, MITOCHONDRIAL"/>
    <property type="match status" value="1"/>
</dbReference>
<dbReference type="InterPro" id="IPR034704">
    <property type="entry name" value="Ribosomal_bL28/bL31-like_sf"/>
</dbReference>
<dbReference type="Proteomes" id="UP000441586">
    <property type="component" value="Unassembled WGS sequence"/>
</dbReference>
<sequence>MSRRCELTGKGPMTGNNVSHAKNRTRRRFLPNLNDVTLQSETLGRGVKLKISAAALRTVDHRGGLDAFLAKAKDDELSTGALKVKKEIAKAAVAAQA</sequence>
<dbReference type="Pfam" id="PF00830">
    <property type="entry name" value="Ribosomal_L28"/>
    <property type="match status" value="1"/>
</dbReference>
<accession>A0A6A4RCP0</accession>
<evidence type="ECO:0000256" key="1">
    <source>
        <dbReference type="ARBA" id="ARBA00008760"/>
    </source>
</evidence>
<dbReference type="HAMAP" id="MF_00373">
    <property type="entry name" value="Ribosomal_bL28"/>
    <property type="match status" value="1"/>
</dbReference>
<dbReference type="PANTHER" id="PTHR13528:SF2">
    <property type="entry name" value="LARGE RIBOSOMAL SUBUNIT PROTEIN BL28M"/>
    <property type="match status" value="1"/>
</dbReference>
<comment type="caution">
    <text evidence="7">The sequence shown here is derived from an EMBL/GenBank/DDBJ whole genome shotgun (WGS) entry which is preliminary data.</text>
</comment>
<dbReference type="EMBL" id="WSFO01000004">
    <property type="protein sequence ID" value="KAE9630475.1"/>
    <property type="molecule type" value="Genomic_DNA"/>
</dbReference>
<dbReference type="GO" id="GO:0006412">
    <property type="term" value="P:translation"/>
    <property type="evidence" value="ECO:0007669"/>
    <property type="project" value="UniProtKB-UniRule"/>
</dbReference>
<evidence type="ECO:0000256" key="6">
    <source>
        <dbReference type="SAM" id="MobiDB-lite"/>
    </source>
</evidence>
<dbReference type="GO" id="GO:0022625">
    <property type="term" value="C:cytosolic large ribosomal subunit"/>
    <property type="evidence" value="ECO:0007669"/>
    <property type="project" value="TreeGrafter"/>
</dbReference>
<organism evidence="7 8">
    <name type="scientific">Parasedimentitalea maritima</name>
    <dbReference type="NCBI Taxonomy" id="2578117"/>
    <lineage>
        <taxon>Bacteria</taxon>
        <taxon>Pseudomonadati</taxon>
        <taxon>Pseudomonadota</taxon>
        <taxon>Alphaproteobacteria</taxon>
        <taxon>Rhodobacterales</taxon>
        <taxon>Paracoccaceae</taxon>
        <taxon>Parasedimentitalea</taxon>
    </lineage>
</organism>
<evidence type="ECO:0000256" key="5">
    <source>
        <dbReference type="HAMAP-Rule" id="MF_00373"/>
    </source>
</evidence>
<evidence type="ECO:0000256" key="4">
    <source>
        <dbReference type="ARBA" id="ARBA00035174"/>
    </source>
</evidence>
<dbReference type="InterPro" id="IPR037147">
    <property type="entry name" value="Ribosomal_bL28_sf"/>
</dbReference>
<protein>
    <recommendedName>
        <fullName evidence="4 5">Large ribosomal subunit protein bL28</fullName>
    </recommendedName>
</protein>
<dbReference type="RefSeq" id="WP_158978779.1">
    <property type="nucleotide sequence ID" value="NZ_WSFO01000004.1"/>
</dbReference>
<dbReference type="NCBIfam" id="TIGR00009">
    <property type="entry name" value="L28"/>
    <property type="match status" value="1"/>
</dbReference>
<keyword evidence="3 5" id="KW-0687">Ribonucleoprotein</keyword>
<gene>
    <name evidence="5 7" type="primary">rpmB</name>
    <name evidence="7" type="ORF">GP644_08720</name>
</gene>
<feature type="region of interest" description="Disordered" evidence="6">
    <location>
        <begin position="1"/>
        <end position="20"/>
    </location>
</feature>
<evidence type="ECO:0000256" key="2">
    <source>
        <dbReference type="ARBA" id="ARBA00022980"/>
    </source>
</evidence>
<reference evidence="7 8" key="1">
    <citation type="submission" date="2019-12" db="EMBL/GenBank/DDBJ databases">
        <authorList>
            <person name="Zhang Y.-J."/>
        </authorList>
    </citation>
    <scope>NUCLEOTIDE SEQUENCE [LARGE SCALE GENOMIC DNA]</scope>
    <source>
        <strain evidence="7 8">H18S-6</strain>
    </source>
</reference>
<dbReference type="SUPFAM" id="SSF143800">
    <property type="entry name" value="L28p-like"/>
    <property type="match status" value="1"/>
</dbReference>
<evidence type="ECO:0000313" key="7">
    <source>
        <dbReference type="EMBL" id="KAE9630475.1"/>
    </source>
</evidence>
<comment type="similarity">
    <text evidence="1 5">Belongs to the bacterial ribosomal protein bL28 family.</text>
</comment>